<comment type="caution">
    <text evidence="1">The sequence shown here is derived from an EMBL/GenBank/DDBJ whole genome shotgun (WGS) entry which is preliminary data.</text>
</comment>
<sequence>MCRSRGDSPHIGFFHIRAVSYVFTLSWKSFCVPVGAKLQETRSLPLCEDSGLIAVKTVLLATLMKGGA</sequence>
<dbReference type="EMBL" id="JAYRBN010000007">
    <property type="protein sequence ID" value="KAL2751496.1"/>
    <property type="molecule type" value="Genomic_DNA"/>
</dbReference>
<keyword evidence="2" id="KW-1185">Reference proteome</keyword>
<dbReference type="Proteomes" id="UP001607303">
    <property type="component" value="Unassembled WGS sequence"/>
</dbReference>
<evidence type="ECO:0000313" key="1">
    <source>
        <dbReference type="EMBL" id="KAL2751496.1"/>
    </source>
</evidence>
<evidence type="ECO:0000313" key="2">
    <source>
        <dbReference type="Proteomes" id="UP001607303"/>
    </source>
</evidence>
<name>A0ABD2D291_VESMC</name>
<proteinExistence type="predicted"/>
<organism evidence="1 2">
    <name type="scientific">Vespula maculifrons</name>
    <name type="common">Eastern yellow jacket</name>
    <name type="synonym">Wasp</name>
    <dbReference type="NCBI Taxonomy" id="7453"/>
    <lineage>
        <taxon>Eukaryota</taxon>
        <taxon>Metazoa</taxon>
        <taxon>Ecdysozoa</taxon>
        <taxon>Arthropoda</taxon>
        <taxon>Hexapoda</taxon>
        <taxon>Insecta</taxon>
        <taxon>Pterygota</taxon>
        <taxon>Neoptera</taxon>
        <taxon>Endopterygota</taxon>
        <taxon>Hymenoptera</taxon>
        <taxon>Apocrita</taxon>
        <taxon>Aculeata</taxon>
        <taxon>Vespoidea</taxon>
        <taxon>Vespidae</taxon>
        <taxon>Vespinae</taxon>
        <taxon>Vespula</taxon>
    </lineage>
</organism>
<protein>
    <submittedName>
        <fullName evidence="1">Uncharacterized protein</fullName>
    </submittedName>
</protein>
<reference evidence="1 2" key="1">
    <citation type="journal article" date="2024" name="Ann. Entomol. Soc. Am.">
        <title>Genomic analyses of the southern and eastern yellowjacket wasps (Hymenoptera: Vespidae) reveal evolutionary signatures of social life.</title>
        <authorList>
            <person name="Catto M.A."/>
            <person name="Caine P.B."/>
            <person name="Orr S.E."/>
            <person name="Hunt B.G."/>
            <person name="Goodisman M.A.D."/>
        </authorList>
    </citation>
    <scope>NUCLEOTIDE SEQUENCE [LARGE SCALE GENOMIC DNA]</scope>
    <source>
        <strain evidence="1">232</strain>
        <tissue evidence="1">Head and thorax</tissue>
    </source>
</reference>
<accession>A0ABD2D291</accession>
<gene>
    <name evidence="1" type="ORF">V1477_000654</name>
</gene>
<dbReference type="AlphaFoldDB" id="A0ABD2D291"/>